<dbReference type="InterPro" id="IPR035234">
    <property type="entry name" value="IgGFc-bd_N"/>
</dbReference>
<organism evidence="2 3">
    <name type="scientific">Sandaracinus amylolyticus</name>
    <dbReference type="NCBI Taxonomy" id="927083"/>
    <lineage>
        <taxon>Bacteria</taxon>
        <taxon>Pseudomonadati</taxon>
        <taxon>Myxococcota</taxon>
        <taxon>Polyangia</taxon>
        <taxon>Polyangiales</taxon>
        <taxon>Sandaracinaceae</taxon>
        <taxon>Sandaracinus</taxon>
    </lineage>
</organism>
<name>A0A0F6W294_9BACT</name>
<reference evidence="2 3" key="1">
    <citation type="submission" date="2015-03" db="EMBL/GenBank/DDBJ databases">
        <title>Genome assembly of Sandaracinus amylolyticus DSM 53668.</title>
        <authorList>
            <person name="Sharma G."/>
            <person name="Subramanian S."/>
        </authorList>
    </citation>
    <scope>NUCLEOTIDE SEQUENCE [LARGE SCALE GENOMIC DNA]</scope>
    <source>
        <strain evidence="2 3">DSM 53668</strain>
    </source>
</reference>
<evidence type="ECO:0000259" key="1">
    <source>
        <dbReference type="Pfam" id="PF17517"/>
    </source>
</evidence>
<dbReference type="KEGG" id="samy:DB32_002735"/>
<dbReference type="Pfam" id="PF17517">
    <property type="entry name" value="IgGFc_binding"/>
    <property type="match status" value="1"/>
</dbReference>
<accession>A0A0F6W294</accession>
<keyword evidence="3" id="KW-1185">Reference proteome</keyword>
<protein>
    <recommendedName>
        <fullName evidence="1">IgGFc-binding protein N-terminal domain-containing protein</fullName>
    </recommendedName>
</protein>
<dbReference type="PANTHER" id="PTHR46534:SF1">
    <property type="entry name" value="IGGFC-BINDING PROTEIN N-TERMINAL DOMAIN-CONTAINING PROTEIN"/>
    <property type="match status" value="1"/>
</dbReference>
<dbReference type="EMBL" id="CP011125">
    <property type="protein sequence ID" value="AKF05586.1"/>
    <property type="molecule type" value="Genomic_DNA"/>
</dbReference>
<evidence type="ECO:0000313" key="2">
    <source>
        <dbReference type="EMBL" id="AKF05586.1"/>
    </source>
</evidence>
<dbReference type="Proteomes" id="UP000034883">
    <property type="component" value="Chromosome"/>
</dbReference>
<sequence>MCSCTQGRSDPDRPDGGNNPIIDGGFVCLSETSEACLGDVHYSCEADGEFLRPVIEDCAEQGKTCADGLWCVTCRPNSGGCDEQGNAVVCRDDGSGWDLVDECDIDNGEVCDLGSCRNLCELALTRRSYLGCEFYATDLDNASLGAGRDASAQQYAVVVSNPGNYAADVIVEIDTGAFGGATVPVIVAEQRVLPGDLEVFELPRRELDGSSSMVPCAADTECQSAIEACWCSGGDPVGTPGATDCRCRNAPGTNGMNDGTHSALTAHAYRVRSSLPIVAYQFNPLDNVGVFSNDASLLLPTSGIGERYTVVGWPQTIADSTNPDEDFDPSRTDEDLRAFLTIVGTQPDTHVEITLGPQVRNVVGLGEDDNYVAGDVIELDLGEFDVVNLETQGFNADFTGTRIVASPERPVAVFVGTEASDAPRYETLLNRQCCGDHVEEQLFADDALGRHFFIGLTPRRSRALSAALIDGSSVGDFAEPESVRIVAVAEGVTTIDTTLDDGFGGFLSYELAENESLVIETTHDFEIRSSQAIAVLQVQSSQESIGIDSRYPGGDPSIVGVPPVDQYRRDYVFLTPDLYAFDFVTIVAPATAQILLDERPLTEFECEAAAADGIERMMDDPPPEWFVYRCQLSYPDVIGPPNVEVEDGVQNDGYHTLRATEEVSLIVSGFDAYVSYGYAGGADLESID</sequence>
<dbReference type="AlphaFoldDB" id="A0A0F6W294"/>
<evidence type="ECO:0000313" key="3">
    <source>
        <dbReference type="Proteomes" id="UP000034883"/>
    </source>
</evidence>
<gene>
    <name evidence="2" type="ORF">DB32_002735</name>
</gene>
<dbReference type="STRING" id="927083.DB32_002735"/>
<proteinExistence type="predicted"/>
<dbReference type="PANTHER" id="PTHR46534">
    <property type="entry name" value="IGGFC_BINDING DOMAIN-CONTAINING PROTEIN"/>
    <property type="match status" value="1"/>
</dbReference>
<feature type="domain" description="IgGFc-binding protein N-terminal" evidence="1">
    <location>
        <begin position="294"/>
        <end position="669"/>
    </location>
</feature>